<sequence length="662" mass="74096">MGSRARKKWQGDLLSTLPTTHSDDDDDDSSEDEDDQVIPTTQKKAGFALMMADDESSSDDDEDESSSKEEEVEATGNEGKLKSDDAAETPKDRNDTKENEVAVLQEEEDDLDAILDEFQRQDLNRVDDNKASTTTTRPESEFAPILRNVDVRDLDIDRSLRNALHGGDAAGPPTNSNNRGGGSAGRAARTTHVFGAPPPNTPRPPHFVGGGLGMTSYDRLSQDTAPDIPWPYSQKSTNAGSTVMTYADPSRWYTFQYSDTYARELQDYRQIEQSGDVNALLLFVAHHPFCTDALFQLVSVLNQTNHAQEGQQLLKRALWVYECAALPSFHKDLLITSQHALVDGQRPENAKFLEALWELLVRQCVPTGLHKSAWTVGRYLWGLDPWRDPMGVLLVLDSLALSCQTDEADQWILDVVPDEYCSQIWYKETADETKEAQGPTHCGKLVDMPNWAFSYALALFRVHGNDEGTSNKALKKALRAFPGVVGMILQKLDVDTTGRSFRRDWVTILDKATKRSQTLHHVYLGQDDTITTTATIQAMEFIVKIWLESHTKSWGDDEVLQWLYDNLVAVLEEPIEAPPLSPALMRYTRFRPPHYETRVQQFPADANIIDPGLIAHAMVVDANRPRLLRRQQQRQQQEEAAGLFAAGQQHRQILGGPPTGIV</sequence>
<accession>A0A7S3P3B5</accession>
<evidence type="ECO:0000313" key="2">
    <source>
        <dbReference type="EMBL" id="CAE0402001.1"/>
    </source>
</evidence>
<feature type="region of interest" description="Disordered" evidence="1">
    <location>
        <begin position="164"/>
        <end position="204"/>
    </location>
</feature>
<evidence type="ECO:0000256" key="1">
    <source>
        <dbReference type="SAM" id="MobiDB-lite"/>
    </source>
</evidence>
<gene>
    <name evidence="2" type="ORF">ACOF00016_LOCUS296</name>
</gene>
<organism evidence="2">
    <name type="scientific">Amphora coffeiformis</name>
    <dbReference type="NCBI Taxonomy" id="265554"/>
    <lineage>
        <taxon>Eukaryota</taxon>
        <taxon>Sar</taxon>
        <taxon>Stramenopiles</taxon>
        <taxon>Ochrophyta</taxon>
        <taxon>Bacillariophyta</taxon>
        <taxon>Bacillariophyceae</taxon>
        <taxon>Bacillariophycidae</taxon>
        <taxon>Thalassiophysales</taxon>
        <taxon>Catenulaceae</taxon>
        <taxon>Amphora</taxon>
    </lineage>
</organism>
<dbReference type="PANTHER" id="PTHR22684:SF0">
    <property type="entry name" value="RIBOSOME QUALITY CONTROL COMPLEX SUBUNIT TCF25"/>
    <property type="match status" value="1"/>
</dbReference>
<feature type="compositionally biased region" description="Acidic residues" evidence="1">
    <location>
        <begin position="23"/>
        <end position="36"/>
    </location>
</feature>
<dbReference type="AlphaFoldDB" id="A0A7S3P3B5"/>
<dbReference type="Pfam" id="PF04910">
    <property type="entry name" value="Tcf25"/>
    <property type="match status" value="1"/>
</dbReference>
<protein>
    <submittedName>
        <fullName evidence="2">Uncharacterized protein</fullName>
    </submittedName>
</protein>
<dbReference type="EMBL" id="HBIM01000333">
    <property type="protein sequence ID" value="CAE0402001.1"/>
    <property type="molecule type" value="Transcribed_RNA"/>
</dbReference>
<feature type="compositionally biased region" description="Acidic residues" evidence="1">
    <location>
        <begin position="52"/>
        <end position="64"/>
    </location>
</feature>
<feature type="region of interest" description="Disordered" evidence="1">
    <location>
        <begin position="1"/>
        <end position="109"/>
    </location>
</feature>
<reference evidence="2" key="1">
    <citation type="submission" date="2021-01" db="EMBL/GenBank/DDBJ databases">
        <authorList>
            <person name="Corre E."/>
            <person name="Pelletier E."/>
            <person name="Niang G."/>
            <person name="Scheremetjew M."/>
            <person name="Finn R."/>
            <person name="Kale V."/>
            <person name="Holt S."/>
            <person name="Cochrane G."/>
            <person name="Meng A."/>
            <person name="Brown T."/>
            <person name="Cohen L."/>
        </authorList>
    </citation>
    <scope>NUCLEOTIDE SEQUENCE</scope>
    <source>
        <strain evidence="2">CCMP127</strain>
    </source>
</reference>
<dbReference type="PANTHER" id="PTHR22684">
    <property type="entry name" value="NULP1-RELATED"/>
    <property type="match status" value="1"/>
</dbReference>
<dbReference type="GO" id="GO:1990112">
    <property type="term" value="C:RQC complex"/>
    <property type="evidence" value="ECO:0007669"/>
    <property type="project" value="TreeGrafter"/>
</dbReference>
<dbReference type="InterPro" id="IPR006994">
    <property type="entry name" value="TCF25/Rqc1"/>
</dbReference>
<name>A0A7S3P3B5_9STRA</name>
<proteinExistence type="predicted"/>
<feature type="compositionally biased region" description="Basic and acidic residues" evidence="1">
    <location>
        <begin position="79"/>
        <end position="100"/>
    </location>
</feature>